<dbReference type="AlphaFoldDB" id="A0A1F7X278"/>
<evidence type="ECO:0000313" key="3">
    <source>
        <dbReference type="EMBL" id="OGM08478.1"/>
    </source>
</evidence>
<reference evidence="3 4" key="1">
    <citation type="journal article" date="2016" name="Nat. Commun.">
        <title>Thousands of microbial genomes shed light on interconnected biogeochemical processes in an aquifer system.</title>
        <authorList>
            <person name="Anantharaman K."/>
            <person name="Brown C.T."/>
            <person name="Hug L.A."/>
            <person name="Sharon I."/>
            <person name="Castelle C.J."/>
            <person name="Probst A.J."/>
            <person name="Thomas B.C."/>
            <person name="Singh A."/>
            <person name="Wilkins M.J."/>
            <person name="Karaoz U."/>
            <person name="Brodie E.L."/>
            <person name="Williams K.H."/>
            <person name="Hubbard S.S."/>
            <person name="Banfield J.F."/>
        </authorList>
    </citation>
    <scope>NUCLEOTIDE SEQUENCE [LARGE SCALE GENOMIC DNA]</scope>
</reference>
<accession>A0A1F7X278</accession>
<organism evidence="3 4">
    <name type="scientific">Candidatus Wallbacteria bacterium GWC2_49_35</name>
    <dbReference type="NCBI Taxonomy" id="1817813"/>
    <lineage>
        <taxon>Bacteria</taxon>
        <taxon>Candidatus Walliibacteriota</taxon>
    </lineage>
</organism>
<keyword evidence="1" id="KW-1133">Transmembrane helix</keyword>
<feature type="transmembrane region" description="Helical" evidence="1">
    <location>
        <begin position="74"/>
        <end position="94"/>
    </location>
</feature>
<evidence type="ECO:0000259" key="2">
    <source>
        <dbReference type="Pfam" id="PF13548"/>
    </source>
</evidence>
<feature type="domain" description="DUF4126" evidence="2">
    <location>
        <begin position="8"/>
        <end position="176"/>
    </location>
</feature>
<feature type="transmembrane region" description="Helical" evidence="1">
    <location>
        <begin position="152"/>
        <end position="175"/>
    </location>
</feature>
<protein>
    <recommendedName>
        <fullName evidence="2">DUF4126 domain-containing protein</fullName>
    </recommendedName>
</protein>
<proteinExistence type="predicted"/>
<keyword evidence="1" id="KW-0472">Membrane</keyword>
<dbReference type="Pfam" id="PF13548">
    <property type="entry name" value="DUF4126"/>
    <property type="match status" value="1"/>
</dbReference>
<evidence type="ECO:0000313" key="4">
    <source>
        <dbReference type="Proteomes" id="UP000178735"/>
    </source>
</evidence>
<evidence type="ECO:0000256" key="1">
    <source>
        <dbReference type="SAM" id="Phobius"/>
    </source>
</evidence>
<dbReference type="InterPro" id="IPR025196">
    <property type="entry name" value="DUF4126"/>
</dbReference>
<comment type="caution">
    <text evidence="3">The sequence shown here is derived from an EMBL/GenBank/DDBJ whole genome shotgun (WGS) entry which is preliminary data.</text>
</comment>
<dbReference type="EMBL" id="MGFH01000011">
    <property type="protein sequence ID" value="OGM08478.1"/>
    <property type="molecule type" value="Genomic_DNA"/>
</dbReference>
<feature type="transmembrane region" description="Helical" evidence="1">
    <location>
        <begin position="6"/>
        <end position="30"/>
    </location>
</feature>
<keyword evidence="1" id="KW-0812">Transmembrane</keyword>
<feature type="transmembrane region" description="Helical" evidence="1">
    <location>
        <begin position="101"/>
        <end position="121"/>
    </location>
</feature>
<sequence length="191" mass="19726">MEFIFGTLMGIGLSAACGFRVFVPFLVMSFSAKMSYVKLTPGFEWIASDPALACFLIATIAEISAYYVPFVDNALDTAAAPVAVVAGIILTASAVGDISPFLKWTLAIIAGGGAAATVQGLTTVTRLTSSVATAGTGNPAVSTAEAAGSLTLSLVAIFLPVIAFVIFIVLIIYFIRKKTKVIPAAIPAEKQ</sequence>
<name>A0A1F7X278_9BACT</name>
<dbReference type="Proteomes" id="UP000178735">
    <property type="component" value="Unassembled WGS sequence"/>
</dbReference>
<gene>
    <name evidence="3" type="ORF">A2008_14160</name>
</gene>
<feature type="transmembrane region" description="Helical" evidence="1">
    <location>
        <begin position="51"/>
        <end position="68"/>
    </location>
</feature>